<dbReference type="Proteomes" id="UP000613512">
    <property type="component" value="Unassembled WGS sequence"/>
</dbReference>
<reference evidence="1" key="2">
    <citation type="submission" date="2020-09" db="EMBL/GenBank/DDBJ databases">
        <authorList>
            <person name="Sun Q."/>
            <person name="Zhou Y."/>
        </authorList>
    </citation>
    <scope>NUCLEOTIDE SEQUENCE</scope>
    <source>
        <strain evidence="1">CGMCC 1.12408</strain>
    </source>
</reference>
<accession>A0A916S1V2</accession>
<keyword evidence="2" id="KW-1185">Reference proteome</keyword>
<name>A0A916S1V2_9BACI</name>
<comment type="caution">
    <text evidence="1">The sequence shown here is derived from an EMBL/GenBank/DDBJ whole genome shotgun (WGS) entry which is preliminary data.</text>
</comment>
<evidence type="ECO:0000313" key="1">
    <source>
        <dbReference type="EMBL" id="GGA79789.1"/>
    </source>
</evidence>
<evidence type="ECO:0000313" key="2">
    <source>
        <dbReference type="Proteomes" id="UP000613512"/>
    </source>
</evidence>
<dbReference type="AlphaFoldDB" id="A0A916S1V2"/>
<reference evidence="1" key="1">
    <citation type="journal article" date="2014" name="Int. J. Syst. Evol. Microbiol.">
        <title>Complete genome sequence of Corynebacterium casei LMG S-19264T (=DSM 44701T), isolated from a smear-ripened cheese.</title>
        <authorList>
            <consortium name="US DOE Joint Genome Institute (JGI-PGF)"/>
            <person name="Walter F."/>
            <person name="Albersmeier A."/>
            <person name="Kalinowski J."/>
            <person name="Ruckert C."/>
        </authorList>
    </citation>
    <scope>NUCLEOTIDE SEQUENCE</scope>
    <source>
        <strain evidence="1">CGMCC 1.12408</strain>
    </source>
</reference>
<dbReference type="EMBL" id="BMEY01000011">
    <property type="protein sequence ID" value="GGA79789.1"/>
    <property type="molecule type" value="Genomic_DNA"/>
</dbReference>
<proteinExistence type="predicted"/>
<gene>
    <name evidence="1" type="ORF">GCM10008025_24000</name>
</gene>
<protein>
    <submittedName>
        <fullName evidence="1">Uncharacterized protein</fullName>
    </submittedName>
</protein>
<organism evidence="1 2">
    <name type="scientific">Ornithinibacillus halotolerans</name>
    <dbReference type="NCBI Taxonomy" id="1274357"/>
    <lineage>
        <taxon>Bacteria</taxon>
        <taxon>Bacillati</taxon>
        <taxon>Bacillota</taxon>
        <taxon>Bacilli</taxon>
        <taxon>Bacillales</taxon>
        <taxon>Bacillaceae</taxon>
        <taxon>Ornithinibacillus</taxon>
    </lineage>
</organism>
<sequence>MFASLLVGITQLLGKTVGKWSVPYHLFHLMNGKNRGKVLYVVRCFALSFCKFTGCRGIGGQKFL</sequence>